<dbReference type="InterPro" id="IPR006104">
    <property type="entry name" value="Glyco_hydro_2_N"/>
</dbReference>
<dbReference type="InterPro" id="IPR051913">
    <property type="entry name" value="GH2_Domain-Containing"/>
</dbReference>
<feature type="signal peptide" evidence="4">
    <location>
        <begin position="1"/>
        <end position="21"/>
    </location>
</feature>
<protein>
    <submittedName>
        <fullName evidence="8">Beta-glucuronidase</fullName>
    </submittedName>
</protein>
<keyword evidence="3" id="KW-0326">Glycosidase</keyword>
<dbReference type="Gene3D" id="3.20.20.80">
    <property type="entry name" value="Glycosidases"/>
    <property type="match status" value="1"/>
</dbReference>
<organism evidence="8 9">
    <name type="scientific">Sphingomonas psychrotolerans</name>
    <dbReference type="NCBI Taxonomy" id="1327635"/>
    <lineage>
        <taxon>Bacteria</taxon>
        <taxon>Pseudomonadati</taxon>
        <taxon>Pseudomonadota</taxon>
        <taxon>Alphaproteobacteria</taxon>
        <taxon>Sphingomonadales</taxon>
        <taxon>Sphingomonadaceae</taxon>
        <taxon>Sphingomonas</taxon>
    </lineage>
</organism>
<dbReference type="GO" id="GO:0004553">
    <property type="term" value="F:hydrolase activity, hydrolyzing O-glycosyl compounds"/>
    <property type="evidence" value="ECO:0007669"/>
    <property type="project" value="InterPro"/>
</dbReference>
<dbReference type="InterPro" id="IPR036156">
    <property type="entry name" value="Beta-gal/glucu_dom_sf"/>
</dbReference>
<evidence type="ECO:0000259" key="7">
    <source>
        <dbReference type="Pfam" id="PF02837"/>
    </source>
</evidence>
<reference evidence="8 9" key="1">
    <citation type="submission" date="2017-11" db="EMBL/GenBank/DDBJ databases">
        <title>Complete genome sequence of Sphingomonas sp. Strain Cra20, a psychrotolerant potential plant growth promoting rhizobacteria.</title>
        <authorList>
            <person name="Luo Y."/>
        </authorList>
    </citation>
    <scope>NUCLEOTIDE SEQUENCE [LARGE SCALE GENOMIC DNA]</scope>
    <source>
        <strain evidence="8 9">Cra20</strain>
    </source>
</reference>
<accession>A0A2K8MT70</accession>
<evidence type="ECO:0000256" key="4">
    <source>
        <dbReference type="SAM" id="SignalP"/>
    </source>
</evidence>
<feature type="domain" description="Glycosyl hydrolases family 2 sugar binding" evidence="7">
    <location>
        <begin position="35"/>
        <end position="211"/>
    </location>
</feature>
<evidence type="ECO:0000256" key="2">
    <source>
        <dbReference type="ARBA" id="ARBA00022801"/>
    </source>
</evidence>
<dbReference type="InterPro" id="IPR006101">
    <property type="entry name" value="Glyco_hydro_2"/>
</dbReference>
<dbReference type="EMBL" id="CP024923">
    <property type="protein sequence ID" value="ATY34721.1"/>
    <property type="molecule type" value="Genomic_DNA"/>
</dbReference>
<dbReference type="Pfam" id="PF02837">
    <property type="entry name" value="Glyco_hydro_2_N"/>
    <property type="match status" value="1"/>
</dbReference>
<dbReference type="InterPro" id="IPR013783">
    <property type="entry name" value="Ig-like_fold"/>
</dbReference>
<evidence type="ECO:0000256" key="3">
    <source>
        <dbReference type="ARBA" id="ARBA00023295"/>
    </source>
</evidence>
<dbReference type="InterPro" id="IPR006103">
    <property type="entry name" value="Glyco_hydro_2_cat"/>
</dbReference>
<keyword evidence="4" id="KW-0732">Signal</keyword>
<sequence length="611" mass="68308">MRRLSRALALLVLLLAPSAFAQAVLTGADMRPAQSLDGAWHWSVDPYRDGKAGFHGGMPGESSRRWSDIIQADALEQNPRARYEFDMQRSPVTHLPGSWIGHAAEMRYYQGLVWYQRTFDARKPAAGTRMFLRFGAADYTTDVYLNGKSVGSHKGGFTPFVFDVTELLRDGSNQITISVDSARTDDDVPPPVTDWETYGGITRSVTLVTVPETFVDDAWVRLGRDGRIHADVRLYGHQAQNRDLAVRIPALGLTLSGKTDSSGSWTSSAPAPGMLKRWSPEVPTLYDVRIESGTDLLQDRIGFRTIETRGTQILLNGKPVFLRGISMHEEELGKDPVRAITPAAARALLTEIKQGLNGNFVRLAHYPHSEVMTRMADELGLIVWSEVPVYWRVNWNNPATLASARQQLRENIVRDRNRASIALWSVANETPIGDARNAFLRTLIADVRAIDDSRLVTAALLSKREGKVMRIDDPLVADLDVMAINTYNGWYSQDPLAELPSFEWRSPANKPLIFSEFGADAQAGYNDAAADPHKFSEEFQAEYYRQTLAMAAKVPSLAGLSPWLLKDFRSPRRQHPVFQQGWNRKGLISETGARKQAFFVLAEEYRKRAGH</sequence>
<dbReference type="Pfam" id="PF02836">
    <property type="entry name" value="Glyco_hydro_2_C"/>
    <property type="match status" value="1"/>
</dbReference>
<keyword evidence="9" id="KW-1185">Reference proteome</keyword>
<feature type="chain" id="PRO_5014662103" evidence="4">
    <location>
        <begin position="22"/>
        <end position="611"/>
    </location>
</feature>
<evidence type="ECO:0000256" key="1">
    <source>
        <dbReference type="ARBA" id="ARBA00007401"/>
    </source>
</evidence>
<dbReference type="SUPFAM" id="SSF49303">
    <property type="entry name" value="beta-Galactosidase/glucuronidase domain"/>
    <property type="match status" value="1"/>
</dbReference>
<feature type="domain" description="Glycoside hydrolase family 2 immunoglobulin-like beta-sandwich" evidence="5">
    <location>
        <begin position="214"/>
        <end position="304"/>
    </location>
</feature>
<gene>
    <name evidence="8" type="ORF">CVN68_18110</name>
</gene>
<dbReference type="RefSeq" id="WP_100284508.1">
    <property type="nucleotide sequence ID" value="NZ_CP024923.1"/>
</dbReference>
<dbReference type="PROSITE" id="PS00608">
    <property type="entry name" value="GLYCOSYL_HYDROL_F2_2"/>
    <property type="match status" value="1"/>
</dbReference>
<name>A0A2K8MT70_9SPHN</name>
<dbReference type="Gene3D" id="2.60.40.10">
    <property type="entry name" value="Immunoglobulins"/>
    <property type="match status" value="1"/>
</dbReference>
<proteinExistence type="inferred from homology"/>
<dbReference type="OrthoDB" id="9758603at2"/>
<dbReference type="PRINTS" id="PR00132">
    <property type="entry name" value="GLHYDRLASE2"/>
</dbReference>
<dbReference type="PANTHER" id="PTHR42732">
    <property type="entry name" value="BETA-GALACTOSIDASE"/>
    <property type="match status" value="1"/>
</dbReference>
<dbReference type="SUPFAM" id="SSF49785">
    <property type="entry name" value="Galactose-binding domain-like"/>
    <property type="match status" value="1"/>
</dbReference>
<evidence type="ECO:0000313" key="9">
    <source>
        <dbReference type="Proteomes" id="UP000229081"/>
    </source>
</evidence>
<dbReference type="InterPro" id="IPR023232">
    <property type="entry name" value="Glyco_hydro_2_AS"/>
</dbReference>
<dbReference type="GO" id="GO:0005975">
    <property type="term" value="P:carbohydrate metabolic process"/>
    <property type="evidence" value="ECO:0007669"/>
    <property type="project" value="InterPro"/>
</dbReference>
<dbReference type="KEGG" id="sphc:CVN68_18110"/>
<comment type="similarity">
    <text evidence="1">Belongs to the glycosyl hydrolase 2 family.</text>
</comment>
<dbReference type="Pfam" id="PF00703">
    <property type="entry name" value="Glyco_hydro_2"/>
    <property type="match status" value="1"/>
</dbReference>
<dbReference type="Proteomes" id="UP000229081">
    <property type="component" value="Chromosome"/>
</dbReference>
<evidence type="ECO:0000313" key="8">
    <source>
        <dbReference type="EMBL" id="ATY34721.1"/>
    </source>
</evidence>
<evidence type="ECO:0000259" key="5">
    <source>
        <dbReference type="Pfam" id="PF00703"/>
    </source>
</evidence>
<dbReference type="PANTHER" id="PTHR42732:SF1">
    <property type="entry name" value="BETA-MANNOSIDASE"/>
    <property type="match status" value="1"/>
</dbReference>
<dbReference type="AlphaFoldDB" id="A0A2K8MT70"/>
<dbReference type="InterPro" id="IPR017853">
    <property type="entry name" value="GH"/>
</dbReference>
<feature type="domain" description="Glycoside hydrolase family 2 catalytic" evidence="6">
    <location>
        <begin position="307"/>
        <end position="570"/>
    </location>
</feature>
<dbReference type="Gene3D" id="2.60.120.260">
    <property type="entry name" value="Galactose-binding domain-like"/>
    <property type="match status" value="1"/>
</dbReference>
<dbReference type="SUPFAM" id="SSF51445">
    <property type="entry name" value="(Trans)glycosidases"/>
    <property type="match status" value="1"/>
</dbReference>
<keyword evidence="2" id="KW-0378">Hydrolase</keyword>
<dbReference type="InterPro" id="IPR008979">
    <property type="entry name" value="Galactose-bd-like_sf"/>
</dbReference>
<dbReference type="InterPro" id="IPR006102">
    <property type="entry name" value="Ig-like_GH2"/>
</dbReference>
<evidence type="ECO:0000259" key="6">
    <source>
        <dbReference type="Pfam" id="PF02836"/>
    </source>
</evidence>